<evidence type="ECO:0000313" key="3">
    <source>
        <dbReference type="Proteomes" id="UP000315295"/>
    </source>
</evidence>
<evidence type="ECO:0000313" key="2">
    <source>
        <dbReference type="EMBL" id="TQD68710.1"/>
    </source>
</evidence>
<sequence length="74" mass="8389">MTFYHKKKKKIVGGKSNSRSINRNSEENDCAWAFSNRDFSSLDDCLTKFSTAGTPPWLLFRAPKRPDPKPAPSL</sequence>
<protein>
    <submittedName>
        <fullName evidence="2">Uncharacterized protein</fullName>
    </submittedName>
</protein>
<comment type="caution">
    <text evidence="2">The sequence shown here is derived from an EMBL/GenBank/DDBJ whole genome shotgun (WGS) entry which is preliminary data.</text>
</comment>
<feature type="compositionally biased region" description="Basic residues" evidence="1">
    <location>
        <begin position="1"/>
        <end position="12"/>
    </location>
</feature>
<gene>
    <name evidence="2" type="ORF">C1H46_045757</name>
</gene>
<dbReference type="Proteomes" id="UP000315295">
    <property type="component" value="Unassembled WGS sequence"/>
</dbReference>
<organism evidence="2 3">
    <name type="scientific">Malus baccata</name>
    <name type="common">Siberian crab apple</name>
    <name type="synonym">Pyrus baccata</name>
    <dbReference type="NCBI Taxonomy" id="106549"/>
    <lineage>
        <taxon>Eukaryota</taxon>
        <taxon>Viridiplantae</taxon>
        <taxon>Streptophyta</taxon>
        <taxon>Embryophyta</taxon>
        <taxon>Tracheophyta</taxon>
        <taxon>Spermatophyta</taxon>
        <taxon>Magnoliopsida</taxon>
        <taxon>eudicotyledons</taxon>
        <taxon>Gunneridae</taxon>
        <taxon>Pentapetalae</taxon>
        <taxon>rosids</taxon>
        <taxon>fabids</taxon>
        <taxon>Rosales</taxon>
        <taxon>Rosaceae</taxon>
        <taxon>Amygdaloideae</taxon>
        <taxon>Maleae</taxon>
        <taxon>Malus</taxon>
    </lineage>
</organism>
<evidence type="ECO:0000256" key="1">
    <source>
        <dbReference type="SAM" id="MobiDB-lite"/>
    </source>
</evidence>
<dbReference type="AlphaFoldDB" id="A0A540K3B0"/>
<keyword evidence="3" id="KW-1185">Reference proteome</keyword>
<accession>A0A540K3B0</accession>
<proteinExistence type="predicted"/>
<name>A0A540K3B0_MALBA</name>
<reference evidence="2 3" key="1">
    <citation type="journal article" date="2019" name="G3 (Bethesda)">
        <title>Sequencing of a Wild Apple (Malus baccata) Genome Unravels the Differences Between Cultivated and Wild Apple Species Regarding Disease Resistance and Cold Tolerance.</title>
        <authorList>
            <person name="Chen X."/>
        </authorList>
    </citation>
    <scope>NUCLEOTIDE SEQUENCE [LARGE SCALE GENOMIC DNA]</scope>
    <source>
        <strain evidence="3">cv. Shandingzi</strain>
        <tissue evidence="2">Leaves</tissue>
    </source>
</reference>
<feature type="region of interest" description="Disordered" evidence="1">
    <location>
        <begin position="1"/>
        <end position="22"/>
    </location>
</feature>
<dbReference type="EMBL" id="VIEB01011047">
    <property type="protein sequence ID" value="TQD68710.1"/>
    <property type="molecule type" value="Genomic_DNA"/>
</dbReference>